<gene>
    <name evidence="2" type="ORF">X943_002658</name>
</gene>
<reference evidence="2" key="2">
    <citation type="submission" date="2021-05" db="EMBL/GenBank/DDBJ databases">
        <authorList>
            <person name="Pain A."/>
        </authorList>
    </citation>
    <scope>NUCLEOTIDE SEQUENCE</scope>
    <source>
        <strain evidence="2">1802A</strain>
    </source>
</reference>
<dbReference type="GO" id="GO:0033063">
    <property type="term" value="C:Rad51B-Rad51C-Rad51D-XRCC2 complex"/>
    <property type="evidence" value="ECO:0007669"/>
    <property type="project" value="InterPro"/>
</dbReference>
<dbReference type="GO" id="GO:0000724">
    <property type="term" value="P:double-strand break repair via homologous recombination"/>
    <property type="evidence" value="ECO:0007669"/>
    <property type="project" value="InterPro"/>
</dbReference>
<proteinExistence type="predicted"/>
<dbReference type="AlphaFoldDB" id="A0AAD9LJ56"/>
<evidence type="ECO:0008006" key="4">
    <source>
        <dbReference type="Google" id="ProtNLM"/>
    </source>
</evidence>
<dbReference type="EMBL" id="JAHBMH010000024">
    <property type="protein sequence ID" value="KAK1938603.1"/>
    <property type="molecule type" value="Genomic_DNA"/>
</dbReference>
<sequence>MDGINGRCTFSASGRRLYRRDSRCFIFSTCPLLSSSKSGVVFRTGEVLCITGASCSGKTLMVMHAVADIISRYGMNECVIYLDIDLSFDLGVFQEILCFHIREHADLEVDIAEQVEDSLKRLIYIPVYGIQDLAVLLVSLDFYVQSSNVRILVVDSLPTKSVTNADAVVAYSLELLRRLHSKHKLFVIYTNREENECVIPLQVSTPHNKPSIASSNTPSQTVSDDQETIDSRTNILLFAIPTGWISGYGSIAGGSSGAVLQGNINKAISKHSGEYLNDYLQIQSVDPLNSSTDGGILTPFNGANIMLCLLPCQGASIESAGYIGCILRQRTVDDNGRSYSTATFEDGPRSRYSHVRRLISISSQIEQMERVDSSVDYQCRSDFDDIATQDLLKSENLMIDPTMEKESPRHVSKNSSSRENPLIHQKEAPMELDSLHTIRFALFRIHGDKSLRQESFSLHLWASITDSNLPLTN</sequence>
<feature type="region of interest" description="Disordered" evidence="1">
    <location>
        <begin position="404"/>
        <end position="426"/>
    </location>
</feature>
<dbReference type="Gene3D" id="3.40.50.300">
    <property type="entry name" value="P-loop containing nucleotide triphosphate hydrolases"/>
    <property type="match status" value="1"/>
</dbReference>
<comment type="caution">
    <text evidence="2">The sequence shown here is derived from an EMBL/GenBank/DDBJ whole genome shotgun (WGS) entry which is preliminary data.</text>
</comment>
<keyword evidence="3" id="KW-1185">Reference proteome</keyword>
<dbReference type="Proteomes" id="UP001195914">
    <property type="component" value="Unassembled WGS sequence"/>
</dbReference>
<organism evidence="2 3">
    <name type="scientific">Babesia divergens</name>
    <dbReference type="NCBI Taxonomy" id="32595"/>
    <lineage>
        <taxon>Eukaryota</taxon>
        <taxon>Sar</taxon>
        <taxon>Alveolata</taxon>
        <taxon>Apicomplexa</taxon>
        <taxon>Aconoidasida</taxon>
        <taxon>Piroplasmida</taxon>
        <taxon>Babesiidae</taxon>
        <taxon>Babesia</taxon>
    </lineage>
</organism>
<feature type="compositionally biased region" description="Polar residues" evidence="1">
    <location>
        <begin position="207"/>
        <end position="223"/>
    </location>
</feature>
<dbReference type="PANTHER" id="PTHR46644">
    <property type="entry name" value="DNA REPAIR PROTEIN XRCC2"/>
    <property type="match status" value="1"/>
</dbReference>
<evidence type="ECO:0000313" key="3">
    <source>
        <dbReference type="Proteomes" id="UP001195914"/>
    </source>
</evidence>
<dbReference type="InterPro" id="IPR027417">
    <property type="entry name" value="P-loop_NTPase"/>
</dbReference>
<accession>A0AAD9LJ56</accession>
<dbReference type="PANTHER" id="PTHR46644:SF2">
    <property type="entry name" value="DNA REPAIR PROTEIN XRCC2"/>
    <property type="match status" value="1"/>
</dbReference>
<feature type="region of interest" description="Disordered" evidence="1">
    <location>
        <begin position="207"/>
        <end position="226"/>
    </location>
</feature>
<dbReference type="InterPro" id="IPR030547">
    <property type="entry name" value="XRCC2"/>
</dbReference>
<protein>
    <recommendedName>
        <fullName evidence="4">DNA recombination and repair protein Rad51-like C-terminal domain-containing protein</fullName>
    </recommendedName>
</protein>
<name>A0AAD9LJ56_BABDI</name>
<dbReference type="SUPFAM" id="SSF52540">
    <property type="entry name" value="P-loop containing nucleoside triphosphate hydrolases"/>
    <property type="match status" value="1"/>
</dbReference>
<dbReference type="GO" id="GO:0005657">
    <property type="term" value="C:replication fork"/>
    <property type="evidence" value="ECO:0007669"/>
    <property type="project" value="InterPro"/>
</dbReference>
<evidence type="ECO:0000313" key="2">
    <source>
        <dbReference type="EMBL" id="KAK1938603.1"/>
    </source>
</evidence>
<reference evidence="2" key="1">
    <citation type="journal article" date="2014" name="Nucleic Acids Res.">
        <title>The evolutionary dynamics of variant antigen genes in Babesia reveal a history of genomic innovation underlying host-parasite interaction.</title>
        <authorList>
            <person name="Jackson A.P."/>
            <person name="Otto T.D."/>
            <person name="Darby A."/>
            <person name="Ramaprasad A."/>
            <person name="Xia D."/>
            <person name="Echaide I.E."/>
            <person name="Farber M."/>
            <person name="Gahlot S."/>
            <person name="Gamble J."/>
            <person name="Gupta D."/>
            <person name="Gupta Y."/>
            <person name="Jackson L."/>
            <person name="Malandrin L."/>
            <person name="Malas T.B."/>
            <person name="Moussa E."/>
            <person name="Nair M."/>
            <person name="Reid A.J."/>
            <person name="Sanders M."/>
            <person name="Sharma J."/>
            <person name="Tracey A."/>
            <person name="Quail M.A."/>
            <person name="Weir W."/>
            <person name="Wastling J.M."/>
            <person name="Hall N."/>
            <person name="Willadsen P."/>
            <person name="Lingelbach K."/>
            <person name="Shiels B."/>
            <person name="Tait A."/>
            <person name="Berriman M."/>
            <person name="Allred D.R."/>
            <person name="Pain A."/>
        </authorList>
    </citation>
    <scope>NUCLEOTIDE SEQUENCE</scope>
    <source>
        <strain evidence="2">1802A</strain>
    </source>
</reference>
<evidence type="ECO:0000256" key="1">
    <source>
        <dbReference type="SAM" id="MobiDB-lite"/>
    </source>
</evidence>